<dbReference type="HOGENOM" id="CLU_2924415_0_0_1"/>
<evidence type="ECO:0000313" key="2">
    <source>
        <dbReference type="EMBL" id="KIO19934.1"/>
    </source>
</evidence>
<feature type="region of interest" description="Disordered" evidence="1">
    <location>
        <begin position="1"/>
        <end position="43"/>
    </location>
</feature>
<evidence type="ECO:0000313" key="3">
    <source>
        <dbReference type="Proteomes" id="UP000054248"/>
    </source>
</evidence>
<keyword evidence="3" id="KW-1185">Reference proteome</keyword>
<organism evidence="2 3">
    <name type="scientific">Tulasnella calospora MUT 4182</name>
    <dbReference type="NCBI Taxonomy" id="1051891"/>
    <lineage>
        <taxon>Eukaryota</taxon>
        <taxon>Fungi</taxon>
        <taxon>Dikarya</taxon>
        <taxon>Basidiomycota</taxon>
        <taxon>Agaricomycotina</taxon>
        <taxon>Agaricomycetes</taxon>
        <taxon>Cantharellales</taxon>
        <taxon>Tulasnellaceae</taxon>
        <taxon>Tulasnella</taxon>
    </lineage>
</organism>
<accession>A0A0C3Q8A5</accession>
<feature type="compositionally biased region" description="Basic and acidic residues" evidence="1">
    <location>
        <begin position="21"/>
        <end position="42"/>
    </location>
</feature>
<evidence type="ECO:0000256" key="1">
    <source>
        <dbReference type="SAM" id="MobiDB-lite"/>
    </source>
</evidence>
<proteinExistence type="predicted"/>
<reference evidence="2 3" key="1">
    <citation type="submission" date="2014-04" db="EMBL/GenBank/DDBJ databases">
        <authorList>
            <consortium name="DOE Joint Genome Institute"/>
            <person name="Kuo A."/>
            <person name="Girlanda M."/>
            <person name="Perotto S."/>
            <person name="Kohler A."/>
            <person name="Nagy L.G."/>
            <person name="Floudas D."/>
            <person name="Copeland A."/>
            <person name="Barry K.W."/>
            <person name="Cichocki N."/>
            <person name="Veneault-Fourrey C."/>
            <person name="LaButti K."/>
            <person name="Lindquist E.A."/>
            <person name="Lipzen A."/>
            <person name="Lundell T."/>
            <person name="Morin E."/>
            <person name="Murat C."/>
            <person name="Sun H."/>
            <person name="Tunlid A."/>
            <person name="Henrissat B."/>
            <person name="Grigoriev I.V."/>
            <person name="Hibbett D.S."/>
            <person name="Martin F."/>
            <person name="Nordberg H.P."/>
            <person name="Cantor M.N."/>
            <person name="Hua S.X."/>
        </authorList>
    </citation>
    <scope>NUCLEOTIDE SEQUENCE [LARGE SCALE GENOMIC DNA]</scope>
    <source>
        <strain evidence="2 3">MUT 4182</strain>
    </source>
</reference>
<gene>
    <name evidence="2" type="ORF">M407DRAFT_142941</name>
</gene>
<protein>
    <submittedName>
        <fullName evidence="2">Uncharacterized protein</fullName>
    </submittedName>
</protein>
<dbReference type="AlphaFoldDB" id="A0A0C3Q8A5"/>
<name>A0A0C3Q8A5_9AGAM</name>
<reference evidence="3" key="2">
    <citation type="submission" date="2015-01" db="EMBL/GenBank/DDBJ databases">
        <title>Evolutionary Origins and Diversification of the Mycorrhizal Mutualists.</title>
        <authorList>
            <consortium name="DOE Joint Genome Institute"/>
            <consortium name="Mycorrhizal Genomics Consortium"/>
            <person name="Kohler A."/>
            <person name="Kuo A."/>
            <person name="Nagy L.G."/>
            <person name="Floudas D."/>
            <person name="Copeland A."/>
            <person name="Barry K.W."/>
            <person name="Cichocki N."/>
            <person name="Veneault-Fourrey C."/>
            <person name="LaButti K."/>
            <person name="Lindquist E.A."/>
            <person name="Lipzen A."/>
            <person name="Lundell T."/>
            <person name="Morin E."/>
            <person name="Murat C."/>
            <person name="Riley R."/>
            <person name="Ohm R."/>
            <person name="Sun H."/>
            <person name="Tunlid A."/>
            <person name="Henrissat B."/>
            <person name="Grigoriev I.V."/>
            <person name="Hibbett D.S."/>
            <person name="Martin F."/>
        </authorList>
    </citation>
    <scope>NUCLEOTIDE SEQUENCE [LARGE SCALE GENOMIC DNA]</scope>
    <source>
        <strain evidence="3">MUT 4182</strain>
    </source>
</reference>
<sequence length="61" mass="7155">MVRQPRAHSPITSQVLGSMFNREDRPKMERYTEPKESRELSQRYRRSITSSVVAPEKVSSF</sequence>
<dbReference type="EMBL" id="KN823196">
    <property type="protein sequence ID" value="KIO19934.1"/>
    <property type="molecule type" value="Genomic_DNA"/>
</dbReference>
<dbReference type="Proteomes" id="UP000054248">
    <property type="component" value="Unassembled WGS sequence"/>
</dbReference>